<gene>
    <name evidence="1" type="ORF">SAMN05216167_103366</name>
</gene>
<name>A0A1I1PNZ8_9BACT</name>
<sequence length="87" mass="10045">MGLVMKVTVENIARLWFGADTPIRQYKIAMNPQLWTACQRVNQVFIAPSGALNREQYRKSDKSAFARAVQEELESRKLLVEDIYELV</sequence>
<dbReference type="OrthoDB" id="961720at2"/>
<dbReference type="Proteomes" id="UP000198598">
    <property type="component" value="Unassembled WGS sequence"/>
</dbReference>
<dbReference type="AlphaFoldDB" id="A0A1I1PNZ8"/>
<protein>
    <submittedName>
        <fullName evidence="1">Uncharacterized protein</fullName>
    </submittedName>
</protein>
<reference evidence="1 2" key="1">
    <citation type="submission" date="2016-10" db="EMBL/GenBank/DDBJ databases">
        <authorList>
            <person name="de Groot N.N."/>
        </authorList>
    </citation>
    <scope>NUCLEOTIDE SEQUENCE [LARGE SCALE GENOMIC DNA]</scope>
    <source>
        <strain evidence="1 2">DSM 26130</strain>
    </source>
</reference>
<dbReference type="EMBL" id="FOLQ01000003">
    <property type="protein sequence ID" value="SFD11452.1"/>
    <property type="molecule type" value="Genomic_DNA"/>
</dbReference>
<evidence type="ECO:0000313" key="2">
    <source>
        <dbReference type="Proteomes" id="UP000198598"/>
    </source>
</evidence>
<accession>A0A1I1PNZ8</accession>
<keyword evidence="2" id="KW-1185">Reference proteome</keyword>
<organism evidence="1 2">
    <name type="scientific">Spirosoma endophyticum</name>
    <dbReference type="NCBI Taxonomy" id="662367"/>
    <lineage>
        <taxon>Bacteria</taxon>
        <taxon>Pseudomonadati</taxon>
        <taxon>Bacteroidota</taxon>
        <taxon>Cytophagia</taxon>
        <taxon>Cytophagales</taxon>
        <taxon>Cytophagaceae</taxon>
        <taxon>Spirosoma</taxon>
    </lineage>
</organism>
<dbReference type="STRING" id="662367.SAMN05216167_103366"/>
<evidence type="ECO:0000313" key="1">
    <source>
        <dbReference type="EMBL" id="SFD11452.1"/>
    </source>
</evidence>
<proteinExistence type="predicted"/>